<dbReference type="InterPro" id="IPR052049">
    <property type="entry name" value="Electron_transfer_protein"/>
</dbReference>
<evidence type="ECO:0000313" key="9">
    <source>
        <dbReference type="Proteomes" id="UP000199648"/>
    </source>
</evidence>
<dbReference type="EMBL" id="FMWD01000003">
    <property type="protein sequence ID" value="SCZ54542.1"/>
    <property type="molecule type" value="Genomic_DNA"/>
</dbReference>
<keyword evidence="4 7" id="KW-0812">Transmembrane</keyword>
<dbReference type="STRING" id="415747.SAMN03097708_00987"/>
<feature type="transmembrane region" description="Helical" evidence="7">
    <location>
        <begin position="227"/>
        <end position="247"/>
    </location>
</feature>
<dbReference type="Pfam" id="PF03916">
    <property type="entry name" value="NrfD"/>
    <property type="match status" value="1"/>
</dbReference>
<dbReference type="AlphaFoldDB" id="A0A1G5PYS3"/>
<dbReference type="OrthoDB" id="9770779at2"/>
<feature type="transmembrane region" description="Helical" evidence="7">
    <location>
        <begin position="121"/>
        <end position="138"/>
    </location>
</feature>
<reference evidence="8 9" key="1">
    <citation type="submission" date="2016-10" db="EMBL/GenBank/DDBJ databases">
        <authorList>
            <person name="de Groot N.N."/>
        </authorList>
    </citation>
    <scope>NUCLEOTIDE SEQUENCE [LARGE SCALE GENOMIC DNA]</scope>
    <source>
        <strain evidence="8 9">HLD2</strain>
    </source>
</reference>
<dbReference type="RefSeq" id="WP_092993348.1">
    <property type="nucleotide sequence ID" value="NZ_FMWD01000003.1"/>
</dbReference>
<dbReference type="InterPro" id="IPR005614">
    <property type="entry name" value="NrfD-like"/>
</dbReference>
<evidence type="ECO:0000256" key="2">
    <source>
        <dbReference type="ARBA" id="ARBA00008929"/>
    </source>
</evidence>
<keyword evidence="9" id="KW-1185">Reference proteome</keyword>
<dbReference type="GO" id="GO:0005886">
    <property type="term" value="C:plasma membrane"/>
    <property type="evidence" value="ECO:0007669"/>
    <property type="project" value="UniProtKB-SubCell"/>
</dbReference>
<evidence type="ECO:0000256" key="1">
    <source>
        <dbReference type="ARBA" id="ARBA00004651"/>
    </source>
</evidence>
<evidence type="ECO:0000256" key="5">
    <source>
        <dbReference type="ARBA" id="ARBA00022989"/>
    </source>
</evidence>
<dbReference type="Gene3D" id="1.20.1630.10">
    <property type="entry name" value="Formate dehydrogenase/DMSO reductase domain"/>
    <property type="match status" value="1"/>
</dbReference>
<evidence type="ECO:0000313" key="8">
    <source>
        <dbReference type="EMBL" id="SCZ54542.1"/>
    </source>
</evidence>
<comment type="subcellular location">
    <subcellularLocation>
        <location evidence="1">Cell membrane</location>
        <topology evidence="1">Multi-pass membrane protein</topology>
    </subcellularLocation>
</comment>
<protein>
    <submittedName>
        <fullName evidence="8">Formate-dependent nitrite reductase, membrane component NrfD</fullName>
    </submittedName>
</protein>
<evidence type="ECO:0000256" key="3">
    <source>
        <dbReference type="ARBA" id="ARBA00022475"/>
    </source>
</evidence>
<name>A0A1G5PYS3_9GAMM</name>
<dbReference type="Proteomes" id="UP000199648">
    <property type="component" value="Unassembled WGS sequence"/>
</dbReference>
<feature type="transmembrane region" description="Helical" evidence="7">
    <location>
        <begin position="186"/>
        <end position="207"/>
    </location>
</feature>
<proteinExistence type="inferred from homology"/>
<comment type="similarity">
    <text evidence="2">Belongs to the NrfD family.</text>
</comment>
<evidence type="ECO:0000256" key="7">
    <source>
        <dbReference type="SAM" id="Phobius"/>
    </source>
</evidence>
<feature type="transmembrane region" description="Helical" evidence="7">
    <location>
        <begin position="153"/>
        <end position="174"/>
    </location>
</feature>
<evidence type="ECO:0000256" key="6">
    <source>
        <dbReference type="ARBA" id="ARBA00023136"/>
    </source>
</evidence>
<evidence type="ECO:0000256" key="4">
    <source>
        <dbReference type="ARBA" id="ARBA00022692"/>
    </source>
</evidence>
<feature type="transmembrane region" description="Helical" evidence="7">
    <location>
        <begin position="50"/>
        <end position="69"/>
    </location>
</feature>
<organism evidence="8 9">
    <name type="scientific">Thiohalomonas denitrificans</name>
    <dbReference type="NCBI Taxonomy" id="415747"/>
    <lineage>
        <taxon>Bacteria</taxon>
        <taxon>Pseudomonadati</taxon>
        <taxon>Pseudomonadota</taxon>
        <taxon>Gammaproteobacteria</taxon>
        <taxon>Thiohalomonadales</taxon>
        <taxon>Thiohalomonadaceae</taxon>
        <taxon>Thiohalomonas</taxon>
    </lineage>
</organism>
<keyword evidence="6 7" id="KW-0472">Membrane</keyword>
<feature type="transmembrane region" description="Helical" evidence="7">
    <location>
        <begin position="254"/>
        <end position="274"/>
    </location>
</feature>
<sequence length="285" mass="30677">MLDYTVFHTIAWPGPYAWYFFVIGISVALFFFSALSWYREEFRPLRHSAFYLSFGLLVLGGLLLIGDLSQPMRFLNMVNPAYLNFDSPLAWGSLNLVAFGLVSVVYFVFLRKGEQVNAKRLAVAGALLGLGLPIYTGFDLTVHQHRAVWNTPLMPVLFVSLSLVSGAAVASFLAKGPEKLVSMLRSFMLWGGGATAAMLVSLLGTTAYGGSGSEVTFMFMTSGTMGLIFIGLGMVVGLAAPIALLLAPVGRQPIGIMAAGGLLLVGGMALRYAILIGPQIVHTYY</sequence>
<keyword evidence="5 7" id="KW-1133">Transmembrane helix</keyword>
<dbReference type="PANTHER" id="PTHR34856">
    <property type="entry name" value="PROTEIN NRFD"/>
    <property type="match status" value="1"/>
</dbReference>
<feature type="transmembrane region" description="Helical" evidence="7">
    <location>
        <begin position="89"/>
        <end position="109"/>
    </location>
</feature>
<feature type="transmembrane region" description="Helical" evidence="7">
    <location>
        <begin position="16"/>
        <end position="38"/>
    </location>
</feature>
<dbReference type="PANTHER" id="PTHR34856:SF2">
    <property type="entry name" value="PROTEIN NRFD"/>
    <property type="match status" value="1"/>
</dbReference>
<keyword evidence="3" id="KW-1003">Cell membrane</keyword>
<gene>
    <name evidence="8" type="ORF">SAMN03097708_00987</name>
</gene>
<accession>A0A1G5PYS3</accession>